<evidence type="ECO:0000313" key="3">
    <source>
        <dbReference type="EMBL" id="CAG8570532.1"/>
    </source>
</evidence>
<dbReference type="AlphaFoldDB" id="A0A9N9G0F3"/>
<dbReference type="Gene3D" id="1.10.10.60">
    <property type="entry name" value="Homeodomain-like"/>
    <property type="match status" value="1"/>
</dbReference>
<proteinExistence type="predicted"/>
<feature type="compositionally biased region" description="Low complexity" evidence="1">
    <location>
        <begin position="49"/>
        <end position="60"/>
    </location>
</feature>
<feature type="domain" description="Myb-like" evidence="2">
    <location>
        <begin position="142"/>
        <end position="198"/>
    </location>
</feature>
<dbReference type="InterPro" id="IPR009057">
    <property type="entry name" value="Homeodomain-like_sf"/>
</dbReference>
<protein>
    <submittedName>
        <fullName evidence="3">8034_t:CDS:1</fullName>
    </submittedName>
</protein>
<keyword evidence="4" id="KW-1185">Reference proteome</keyword>
<gene>
    <name evidence="3" type="ORF">ALEPTO_LOCUS6789</name>
</gene>
<evidence type="ECO:0000256" key="1">
    <source>
        <dbReference type="SAM" id="MobiDB-lite"/>
    </source>
</evidence>
<sequence length="209" mass="23693">MTTTNNTHTKNDNQRKEESFEEVPTKDETECDGENFDEAPPMRKKEVKSTQTKNTTTIFKTSRKRPKKTIDATGSETEELPIKKRAKKDITKKEKLSATIVQSDEDEEKIDTLFPEKDENGKDKKEEASIKQRRSLKNGGKSVSTRKGASTPEEDKMIMEGMAELAGEAEKSRWKALADRMGNGRNADFVRHRWATLVKKIGEGKLAKD</sequence>
<dbReference type="InterPro" id="IPR001005">
    <property type="entry name" value="SANT/Myb"/>
</dbReference>
<organism evidence="3 4">
    <name type="scientific">Ambispora leptoticha</name>
    <dbReference type="NCBI Taxonomy" id="144679"/>
    <lineage>
        <taxon>Eukaryota</taxon>
        <taxon>Fungi</taxon>
        <taxon>Fungi incertae sedis</taxon>
        <taxon>Mucoromycota</taxon>
        <taxon>Glomeromycotina</taxon>
        <taxon>Glomeromycetes</taxon>
        <taxon>Archaeosporales</taxon>
        <taxon>Ambisporaceae</taxon>
        <taxon>Ambispora</taxon>
    </lineage>
</organism>
<feature type="compositionally biased region" description="Basic and acidic residues" evidence="1">
    <location>
        <begin position="9"/>
        <end position="28"/>
    </location>
</feature>
<dbReference type="OrthoDB" id="10654184at2759"/>
<feature type="region of interest" description="Disordered" evidence="1">
    <location>
        <begin position="1"/>
        <end position="156"/>
    </location>
</feature>
<reference evidence="3" key="1">
    <citation type="submission" date="2021-06" db="EMBL/GenBank/DDBJ databases">
        <authorList>
            <person name="Kallberg Y."/>
            <person name="Tangrot J."/>
            <person name="Rosling A."/>
        </authorList>
    </citation>
    <scope>NUCLEOTIDE SEQUENCE</scope>
    <source>
        <strain evidence="3">FL130A</strain>
    </source>
</reference>
<name>A0A9N9G0F3_9GLOM</name>
<dbReference type="PROSITE" id="PS50090">
    <property type="entry name" value="MYB_LIKE"/>
    <property type="match status" value="1"/>
</dbReference>
<evidence type="ECO:0000313" key="4">
    <source>
        <dbReference type="Proteomes" id="UP000789508"/>
    </source>
</evidence>
<accession>A0A9N9G0F3</accession>
<dbReference type="Proteomes" id="UP000789508">
    <property type="component" value="Unassembled WGS sequence"/>
</dbReference>
<dbReference type="EMBL" id="CAJVPS010002525">
    <property type="protein sequence ID" value="CAG8570532.1"/>
    <property type="molecule type" value="Genomic_DNA"/>
</dbReference>
<evidence type="ECO:0000259" key="2">
    <source>
        <dbReference type="PROSITE" id="PS50090"/>
    </source>
</evidence>
<feature type="compositionally biased region" description="Basic and acidic residues" evidence="1">
    <location>
        <begin position="110"/>
        <end position="130"/>
    </location>
</feature>
<comment type="caution">
    <text evidence="3">The sequence shown here is derived from an EMBL/GenBank/DDBJ whole genome shotgun (WGS) entry which is preliminary data.</text>
</comment>
<dbReference type="SUPFAM" id="SSF46689">
    <property type="entry name" value="Homeodomain-like"/>
    <property type="match status" value="1"/>
</dbReference>